<sequence length="191" mass="20566">MTDGRDRSTHPLDLHSDLRYSIRSARAVVEALIARDSNAAEEAALRTCRDCDLLIRLIRELALLLRDPLNQRLGLDPVMTAALVRRADRVLALVDALPSPNLPSATSDHDHDGETVLAHQPCDARSGSQTLDAELLSAPHDVPGLTVASVGLRVRLVPYEIYGSTNPLAEERKDSASAPAVDKAPPDASSD</sequence>
<dbReference type="EMBL" id="JAELXT010000011">
    <property type="protein sequence ID" value="MBJ6126300.1"/>
    <property type="molecule type" value="Genomic_DNA"/>
</dbReference>
<evidence type="ECO:0000313" key="2">
    <source>
        <dbReference type="EMBL" id="MBJ6126300.1"/>
    </source>
</evidence>
<keyword evidence="3" id="KW-1185">Reference proteome</keyword>
<organism evidence="2 3">
    <name type="scientific">Microvirga splendida</name>
    <dbReference type="NCBI Taxonomy" id="2795727"/>
    <lineage>
        <taxon>Bacteria</taxon>
        <taxon>Pseudomonadati</taxon>
        <taxon>Pseudomonadota</taxon>
        <taxon>Alphaproteobacteria</taxon>
        <taxon>Hyphomicrobiales</taxon>
        <taxon>Methylobacteriaceae</taxon>
        <taxon>Microvirga</taxon>
    </lineage>
</organism>
<evidence type="ECO:0008006" key="4">
    <source>
        <dbReference type="Google" id="ProtNLM"/>
    </source>
</evidence>
<reference evidence="3" key="1">
    <citation type="submission" date="2020-12" db="EMBL/GenBank/DDBJ databases">
        <title>Hymenobacter sp.</title>
        <authorList>
            <person name="Kim M.K."/>
        </authorList>
    </citation>
    <scope>NUCLEOTIDE SEQUENCE [LARGE SCALE GENOMIC DNA]</scope>
    <source>
        <strain evidence="3">BT325</strain>
    </source>
</reference>
<dbReference type="RefSeq" id="WP_199049545.1">
    <property type="nucleotide sequence ID" value="NZ_JAELXT010000011.1"/>
</dbReference>
<feature type="region of interest" description="Disordered" evidence="1">
    <location>
        <begin position="166"/>
        <end position="191"/>
    </location>
</feature>
<gene>
    <name evidence="2" type="ORF">JAO75_12890</name>
</gene>
<evidence type="ECO:0000256" key="1">
    <source>
        <dbReference type="SAM" id="MobiDB-lite"/>
    </source>
</evidence>
<name>A0ABS0Y2Q6_9HYPH</name>
<accession>A0ABS0Y2Q6</accession>
<evidence type="ECO:0000313" key="3">
    <source>
        <dbReference type="Proteomes" id="UP000620670"/>
    </source>
</evidence>
<protein>
    <recommendedName>
        <fullName evidence="4">Histidine kinase</fullName>
    </recommendedName>
</protein>
<dbReference type="Proteomes" id="UP000620670">
    <property type="component" value="Unassembled WGS sequence"/>
</dbReference>
<comment type="caution">
    <text evidence="2">The sequence shown here is derived from an EMBL/GenBank/DDBJ whole genome shotgun (WGS) entry which is preliminary data.</text>
</comment>
<proteinExistence type="predicted"/>